<dbReference type="InterPro" id="IPR002048">
    <property type="entry name" value="EF_hand_dom"/>
</dbReference>
<comment type="similarity">
    <text evidence="1">Belongs to the peptidase C2 family.</text>
</comment>
<evidence type="ECO:0000313" key="14">
    <source>
        <dbReference type="RefSeq" id="XP_007936999.1"/>
    </source>
</evidence>
<dbReference type="InterPro" id="IPR001300">
    <property type="entry name" value="Peptidase_C2_calpain_cat"/>
</dbReference>
<dbReference type="OrthoDB" id="424753at2759"/>
<dbReference type="SUPFAM" id="SSF54001">
    <property type="entry name" value="Cysteine proteinases"/>
    <property type="match status" value="1"/>
</dbReference>
<dbReference type="PANTHER" id="PTHR10183">
    <property type="entry name" value="CALPAIN"/>
    <property type="match status" value="1"/>
</dbReference>
<dbReference type="FunFam" id="1.10.238.10:FF:000175">
    <property type="entry name" value="Calpain 14"/>
    <property type="match status" value="1"/>
</dbReference>
<dbReference type="GO" id="GO:0005737">
    <property type="term" value="C:cytoplasm"/>
    <property type="evidence" value="ECO:0007669"/>
    <property type="project" value="TreeGrafter"/>
</dbReference>
<dbReference type="GO" id="GO:0005509">
    <property type="term" value="F:calcium ion binding"/>
    <property type="evidence" value="ECO:0007669"/>
    <property type="project" value="InterPro"/>
</dbReference>
<dbReference type="PROSITE" id="PS00139">
    <property type="entry name" value="THIOL_PROTEASE_CYS"/>
    <property type="match status" value="1"/>
</dbReference>
<feature type="active site" evidence="9 10">
    <location>
        <position position="94"/>
    </location>
</feature>
<dbReference type="SUPFAM" id="SSF49758">
    <property type="entry name" value="Calpain large subunit, middle domain (domain III)"/>
    <property type="match status" value="1"/>
</dbReference>
<dbReference type="SUPFAM" id="SSF47473">
    <property type="entry name" value="EF-hand"/>
    <property type="match status" value="1"/>
</dbReference>
<evidence type="ECO:0000256" key="5">
    <source>
        <dbReference type="ARBA" id="ARBA00022807"/>
    </source>
</evidence>
<dbReference type="Pfam" id="PF21875">
    <property type="entry name" value="CAPN13-like_C_EFh"/>
    <property type="match status" value="1"/>
</dbReference>
<evidence type="ECO:0000313" key="13">
    <source>
        <dbReference type="Proteomes" id="UP000694850"/>
    </source>
</evidence>
<evidence type="ECO:0000256" key="9">
    <source>
        <dbReference type="PIRSR" id="PIRSR622684-1"/>
    </source>
</evidence>
<evidence type="ECO:0000256" key="6">
    <source>
        <dbReference type="ARBA" id="ARBA00059312"/>
    </source>
</evidence>
<dbReference type="Proteomes" id="UP000694850">
    <property type="component" value="Unplaced"/>
</dbReference>
<dbReference type="CDD" id="cd16195">
    <property type="entry name" value="EFh_PEF_CAPN13_14"/>
    <property type="match status" value="1"/>
</dbReference>
<feature type="domain" description="Calpain catalytic" evidence="11">
    <location>
        <begin position="34"/>
        <end position="333"/>
    </location>
</feature>
<protein>
    <recommendedName>
        <fullName evidence="7">Calpain-13</fullName>
    </recommendedName>
    <alternativeName>
        <fullName evidence="8">Calcium-activated neutral proteinase 13</fullName>
    </alternativeName>
</protein>
<gene>
    <name evidence="14" type="primary">CAPN13</name>
</gene>
<dbReference type="SMART" id="SM00230">
    <property type="entry name" value="CysPc"/>
    <property type="match status" value="1"/>
</dbReference>
<dbReference type="InterPro" id="IPR022683">
    <property type="entry name" value="Calpain_III"/>
</dbReference>
<dbReference type="CTD" id="92291"/>
<dbReference type="CDD" id="cd00044">
    <property type="entry name" value="CysPc"/>
    <property type="match status" value="1"/>
</dbReference>
<evidence type="ECO:0000256" key="3">
    <source>
        <dbReference type="ARBA" id="ARBA00022737"/>
    </source>
</evidence>
<dbReference type="Gene3D" id="3.90.70.10">
    <property type="entry name" value="Cysteine proteinases"/>
    <property type="match status" value="1"/>
</dbReference>
<organism evidence="13 14">
    <name type="scientific">Orycteropus afer afer</name>
    <dbReference type="NCBI Taxonomy" id="1230840"/>
    <lineage>
        <taxon>Eukaryota</taxon>
        <taxon>Metazoa</taxon>
        <taxon>Chordata</taxon>
        <taxon>Craniata</taxon>
        <taxon>Vertebrata</taxon>
        <taxon>Euteleostomi</taxon>
        <taxon>Mammalia</taxon>
        <taxon>Eutheria</taxon>
        <taxon>Afrotheria</taxon>
        <taxon>Tubulidentata</taxon>
        <taxon>Orycteropodidae</taxon>
        <taxon>Orycteropus</taxon>
    </lineage>
</organism>
<keyword evidence="13" id="KW-1185">Reference proteome</keyword>
<reference evidence="14" key="1">
    <citation type="submission" date="2025-08" db="UniProtKB">
        <authorList>
            <consortium name="RefSeq"/>
        </authorList>
    </citation>
    <scope>IDENTIFICATION</scope>
</reference>
<evidence type="ECO:0000259" key="11">
    <source>
        <dbReference type="PROSITE" id="PS50203"/>
    </source>
</evidence>
<sequence length="670" mass="77118">MARNQEPLAEISVIKFKDQDFKYLRDHCLRKGQLFEDETFPAVASSIGLQLLQGKGLPSPEWKRPWMDSSRGPPYFIRESASRFDIQQGQAGDCWVLAALGSLTQSPHCLRKILPMKQSFSHQYAGIFHFRFWQCGQWVDVVVDDRLPVLYQEYLFVHPRRDNNEFWPCLLEKAYAKLHGSYFHLHGGHLPDALVDLTGGLVTNADLYSSPSDLVLVVKMAAQAGSLMACSTPVGPTGKDDVMATGLVSCHAYTVTGAEQIQYRKGWEEIIRLWNPWGKTEWRGRWSDGSQEWQETHDHRKVQLYENKEDGEFWISCQDFQDNFSCLYICNQIPISLDHGNILHGRWSEMTFRNQEILRHPAEGPWRDPQYFFLVQEPMESNNVVVSFTIMPQSLMSTDKEIPLNFQVFKVDSQFQQFRERLPPTFFSQFRHAAQGTHLKTKCNFTQCFHLSPGTYVVVPSTSREEAQFLLRIFLKLPDTDRNLDNNFNLRGLKASLPESGFKQSIFQRYAQQGIDIDATQLQSLLNQELLQGPPGDMFSLDECRSMVALMDLEVNGRLNPQEFKRLWRRLMNCQHVFQNTQNGSGVLLSSDLWKAIENADFLAGISVSRELLDLMTLRYSDSAGRISFPSLVCFLMRLEAMAKTFHNLSKDGKGLYLTEMEWMNLVMYS</sequence>
<keyword evidence="5 10" id="KW-0788">Thiol protease</keyword>
<dbReference type="AlphaFoldDB" id="A0A8B6ZMV6"/>
<dbReference type="SMART" id="SM00720">
    <property type="entry name" value="calpain_III"/>
    <property type="match status" value="1"/>
</dbReference>
<dbReference type="GO" id="GO:0006508">
    <property type="term" value="P:proteolysis"/>
    <property type="evidence" value="ECO:0007669"/>
    <property type="project" value="UniProtKB-KW"/>
</dbReference>
<accession>A0A8B6ZMV6</accession>
<feature type="domain" description="EF-hand" evidence="12">
    <location>
        <begin position="539"/>
        <end position="574"/>
    </location>
</feature>
<dbReference type="GO" id="GO:0004198">
    <property type="term" value="F:calcium-dependent cysteine-type endopeptidase activity"/>
    <property type="evidence" value="ECO:0007669"/>
    <property type="project" value="InterPro"/>
</dbReference>
<evidence type="ECO:0000256" key="4">
    <source>
        <dbReference type="ARBA" id="ARBA00022801"/>
    </source>
</evidence>
<feature type="active site" evidence="9 10">
    <location>
        <position position="275"/>
    </location>
</feature>
<dbReference type="PANTHER" id="PTHR10183:SF333">
    <property type="entry name" value="CALPAIN-13"/>
    <property type="match status" value="1"/>
</dbReference>
<dbReference type="Gene3D" id="1.10.238.10">
    <property type="entry name" value="EF-hand"/>
    <property type="match status" value="1"/>
</dbReference>
<dbReference type="PROSITE" id="PS50203">
    <property type="entry name" value="CALPAIN_CAT"/>
    <property type="match status" value="1"/>
</dbReference>
<dbReference type="InterPro" id="IPR036213">
    <property type="entry name" value="Calpain_III_sf"/>
</dbReference>
<dbReference type="FunFam" id="3.90.70.10:FF:000054">
    <property type="entry name" value="Calpain 14"/>
    <property type="match status" value="1"/>
</dbReference>
<dbReference type="Pfam" id="PF01067">
    <property type="entry name" value="Calpain_III"/>
    <property type="match status" value="1"/>
</dbReference>
<evidence type="ECO:0000256" key="1">
    <source>
        <dbReference type="ARBA" id="ARBA00007623"/>
    </source>
</evidence>
<evidence type="ECO:0000259" key="12">
    <source>
        <dbReference type="PROSITE" id="PS50222"/>
    </source>
</evidence>
<dbReference type="InterPro" id="IPR054069">
    <property type="entry name" value="CAPN3/13-like_C_EFh"/>
</dbReference>
<dbReference type="Pfam" id="PF00648">
    <property type="entry name" value="Peptidase_C2"/>
    <property type="match status" value="1"/>
</dbReference>
<dbReference type="Gene3D" id="2.60.120.380">
    <property type="match status" value="1"/>
</dbReference>
<dbReference type="GeneID" id="103195275"/>
<evidence type="ECO:0000256" key="2">
    <source>
        <dbReference type="ARBA" id="ARBA00022670"/>
    </source>
</evidence>
<dbReference type="InterPro" id="IPR022684">
    <property type="entry name" value="Calpain_cysteine_protease"/>
</dbReference>
<dbReference type="PRINTS" id="PR00704">
    <property type="entry name" value="CALPAIN"/>
</dbReference>
<evidence type="ECO:0000256" key="7">
    <source>
        <dbReference type="ARBA" id="ARBA00071010"/>
    </source>
</evidence>
<feature type="active site" evidence="9 10">
    <location>
        <position position="251"/>
    </location>
</feature>
<dbReference type="PROSITE" id="PS50222">
    <property type="entry name" value="EF_HAND_2"/>
    <property type="match status" value="1"/>
</dbReference>
<evidence type="ECO:0000256" key="10">
    <source>
        <dbReference type="PROSITE-ProRule" id="PRU00239"/>
    </source>
</evidence>
<dbReference type="InterPro" id="IPR000169">
    <property type="entry name" value="Pept_cys_AS"/>
</dbReference>
<dbReference type="RefSeq" id="XP_007936999.1">
    <property type="nucleotide sequence ID" value="XM_007938808.1"/>
</dbReference>
<dbReference type="InterPro" id="IPR038765">
    <property type="entry name" value="Papain-like_cys_pep_sf"/>
</dbReference>
<dbReference type="FunFam" id="2.60.120.380:FF:000016">
    <property type="entry name" value="Calpain 13"/>
    <property type="match status" value="1"/>
</dbReference>
<evidence type="ECO:0000256" key="8">
    <source>
        <dbReference type="ARBA" id="ARBA00075529"/>
    </source>
</evidence>
<name>A0A8B6ZMV6_ORYAF</name>
<keyword evidence="4 10" id="KW-0378">Hydrolase</keyword>
<comment type="function">
    <text evidence="6">Probable non-lysosomal thiol-protease.</text>
</comment>
<proteinExistence type="inferred from homology"/>
<keyword evidence="2 10" id="KW-0645">Protease</keyword>
<dbReference type="InterPro" id="IPR022682">
    <property type="entry name" value="Calpain_domain_III"/>
</dbReference>
<keyword evidence="3" id="KW-0677">Repeat</keyword>
<dbReference type="InterPro" id="IPR011992">
    <property type="entry name" value="EF-hand-dom_pair"/>
</dbReference>